<evidence type="ECO:0000259" key="3">
    <source>
        <dbReference type="PROSITE" id="PS50114"/>
    </source>
</evidence>
<keyword evidence="1" id="KW-0862">Zinc</keyword>
<evidence type="ECO:0000313" key="5">
    <source>
        <dbReference type="Proteomes" id="UP001221142"/>
    </source>
</evidence>
<dbReference type="Proteomes" id="UP001221142">
    <property type="component" value="Unassembled WGS sequence"/>
</dbReference>
<organism evidence="4 5">
    <name type="scientific">Roridomyces roridus</name>
    <dbReference type="NCBI Taxonomy" id="1738132"/>
    <lineage>
        <taxon>Eukaryota</taxon>
        <taxon>Fungi</taxon>
        <taxon>Dikarya</taxon>
        <taxon>Basidiomycota</taxon>
        <taxon>Agaricomycotina</taxon>
        <taxon>Agaricomycetes</taxon>
        <taxon>Agaricomycetidae</taxon>
        <taxon>Agaricales</taxon>
        <taxon>Marasmiineae</taxon>
        <taxon>Mycenaceae</taxon>
        <taxon>Roridomyces</taxon>
    </lineage>
</organism>
<dbReference type="CDD" id="cd00202">
    <property type="entry name" value="ZnF_GATA"/>
    <property type="match status" value="1"/>
</dbReference>
<protein>
    <recommendedName>
        <fullName evidence="3">GATA-type domain-containing protein</fullName>
    </recommendedName>
</protein>
<feature type="region of interest" description="Disordered" evidence="2">
    <location>
        <begin position="111"/>
        <end position="133"/>
    </location>
</feature>
<proteinExistence type="predicted"/>
<dbReference type="AlphaFoldDB" id="A0AAD7FJF7"/>
<dbReference type="InterPro" id="IPR000679">
    <property type="entry name" value="Znf_GATA"/>
</dbReference>
<accession>A0AAD7FJF7</accession>
<feature type="compositionally biased region" description="Basic and acidic residues" evidence="2">
    <location>
        <begin position="303"/>
        <end position="314"/>
    </location>
</feature>
<dbReference type="GO" id="GO:0006355">
    <property type="term" value="P:regulation of DNA-templated transcription"/>
    <property type="evidence" value="ECO:0007669"/>
    <property type="project" value="InterPro"/>
</dbReference>
<dbReference type="SUPFAM" id="SSF57716">
    <property type="entry name" value="Glucocorticoid receptor-like (DNA-binding domain)"/>
    <property type="match status" value="1"/>
</dbReference>
<dbReference type="GO" id="GO:0008270">
    <property type="term" value="F:zinc ion binding"/>
    <property type="evidence" value="ECO:0007669"/>
    <property type="project" value="UniProtKB-KW"/>
</dbReference>
<dbReference type="PROSITE" id="PS50114">
    <property type="entry name" value="GATA_ZN_FINGER_2"/>
    <property type="match status" value="1"/>
</dbReference>
<dbReference type="SMART" id="SM00401">
    <property type="entry name" value="ZnF_GATA"/>
    <property type="match status" value="1"/>
</dbReference>
<evidence type="ECO:0000256" key="1">
    <source>
        <dbReference type="PROSITE-ProRule" id="PRU00094"/>
    </source>
</evidence>
<dbReference type="InterPro" id="IPR013088">
    <property type="entry name" value="Znf_NHR/GATA"/>
</dbReference>
<feature type="region of interest" description="Disordered" evidence="2">
    <location>
        <begin position="1"/>
        <end position="45"/>
    </location>
</feature>
<dbReference type="EMBL" id="JARKIF010000015">
    <property type="protein sequence ID" value="KAJ7622348.1"/>
    <property type="molecule type" value="Genomic_DNA"/>
</dbReference>
<keyword evidence="1" id="KW-0479">Metal-binding</keyword>
<reference evidence="4" key="1">
    <citation type="submission" date="2023-03" db="EMBL/GenBank/DDBJ databases">
        <title>Massive genome expansion in bonnet fungi (Mycena s.s.) driven by repeated elements and novel gene families across ecological guilds.</title>
        <authorList>
            <consortium name="Lawrence Berkeley National Laboratory"/>
            <person name="Harder C.B."/>
            <person name="Miyauchi S."/>
            <person name="Viragh M."/>
            <person name="Kuo A."/>
            <person name="Thoen E."/>
            <person name="Andreopoulos B."/>
            <person name="Lu D."/>
            <person name="Skrede I."/>
            <person name="Drula E."/>
            <person name="Henrissat B."/>
            <person name="Morin E."/>
            <person name="Kohler A."/>
            <person name="Barry K."/>
            <person name="LaButti K."/>
            <person name="Morin E."/>
            <person name="Salamov A."/>
            <person name="Lipzen A."/>
            <person name="Mereny Z."/>
            <person name="Hegedus B."/>
            <person name="Baldrian P."/>
            <person name="Stursova M."/>
            <person name="Weitz H."/>
            <person name="Taylor A."/>
            <person name="Grigoriev I.V."/>
            <person name="Nagy L.G."/>
            <person name="Martin F."/>
            <person name="Kauserud H."/>
        </authorList>
    </citation>
    <scope>NUCLEOTIDE SEQUENCE</scope>
    <source>
        <strain evidence="4">9284</strain>
    </source>
</reference>
<name>A0AAD7FJF7_9AGAR</name>
<keyword evidence="5" id="KW-1185">Reference proteome</keyword>
<evidence type="ECO:0000256" key="2">
    <source>
        <dbReference type="SAM" id="MobiDB-lite"/>
    </source>
</evidence>
<sequence>MSTTPEPEPQHVSPAYERHGGHSSVSSPPVHSTHSSPSRVSVGGSSGSILFTDDVATKPSETIHRRCFTCRTVQTSVWRRSVLSVGKVLCNKCGLHERIHSCPRPADCGQRKRKIKRGAGGTKSQTDESSAHPYFCLPQNSNGDVSRYPYNLPYHPLAACKLEQHPTDYGTPFILAWAPSEGVMVEDSTVCEGESSERVPVVVQNECGKKRLREEDVEMRGSPPPGLPGSISVSFTDEAEAIATYRLQQQHPTQNGYDHGTPCRVRGWAPSLGVMDEDSTARGAIQNGNQKKRRCEEDMDGEGAVKKVGMNDEEGKKVRQEALHGSHPEHRSRLRVLWDMPF</sequence>
<feature type="region of interest" description="Disordered" evidence="2">
    <location>
        <begin position="288"/>
        <end position="314"/>
    </location>
</feature>
<comment type="caution">
    <text evidence="4">The sequence shown here is derived from an EMBL/GenBank/DDBJ whole genome shotgun (WGS) entry which is preliminary data.</text>
</comment>
<dbReference type="Pfam" id="PF00320">
    <property type="entry name" value="GATA"/>
    <property type="match status" value="1"/>
</dbReference>
<dbReference type="Gene3D" id="3.30.50.10">
    <property type="entry name" value="Erythroid Transcription Factor GATA-1, subunit A"/>
    <property type="match status" value="1"/>
</dbReference>
<keyword evidence="1" id="KW-0863">Zinc-finger</keyword>
<feature type="domain" description="GATA-type" evidence="3">
    <location>
        <begin position="61"/>
        <end position="117"/>
    </location>
</feature>
<gene>
    <name evidence="4" type="ORF">FB45DRAFT_124418</name>
</gene>
<feature type="compositionally biased region" description="Low complexity" evidence="2">
    <location>
        <begin position="22"/>
        <end position="43"/>
    </location>
</feature>
<dbReference type="GO" id="GO:0043565">
    <property type="term" value="F:sequence-specific DNA binding"/>
    <property type="evidence" value="ECO:0007669"/>
    <property type="project" value="InterPro"/>
</dbReference>
<evidence type="ECO:0000313" key="4">
    <source>
        <dbReference type="EMBL" id="KAJ7622348.1"/>
    </source>
</evidence>